<gene>
    <name evidence="1" type="ORF">GCM10023195_86590</name>
</gene>
<dbReference type="Proteomes" id="UP001500212">
    <property type="component" value="Unassembled WGS sequence"/>
</dbReference>
<dbReference type="EMBL" id="BAABHJ010000040">
    <property type="protein sequence ID" value="GAA4619175.1"/>
    <property type="molecule type" value="Genomic_DNA"/>
</dbReference>
<name>A0ABP8TXX0_9ACTN</name>
<evidence type="ECO:0000313" key="2">
    <source>
        <dbReference type="Proteomes" id="UP001500212"/>
    </source>
</evidence>
<evidence type="ECO:0000313" key="1">
    <source>
        <dbReference type="EMBL" id="GAA4619175.1"/>
    </source>
</evidence>
<comment type="caution">
    <text evidence="1">The sequence shown here is derived from an EMBL/GenBank/DDBJ whole genome shotgun (WGS) entry which is preliminary data.</text>
</comment>
<protein>
    <submittedName>
        <fullName evidence="1">Uncharacterized protein</fullName>
    </submittedName>
</protein>
<proteinExistence type="predicted"/>
<organism evidence="1 2">
    <name type="scientific">Actinoallomurus liliacearum</name>
    <dbReference type="NCBI Taxonomy" id="1080073"/>
    <lineage>
        <taxon>Bacteria</taxon>
        <taxon>Bacillati</taxon>
        <taxon>Actinomycetota</taxon>
        <taxon>Actinomycetes</taxon>
        <taxon>Streptosporangiales</taxon>
        <taxon>Thermomonosporaceae</taxon>
        <taxon>Actinoallomurus</taxon>
    </lineage>
</organism>
<dbReference type="RefSeq" id="WP_345367298.1">
    <property type="nucleotide sequence ID" value="NZ_BAABHJ010000040.1"/>
</dbReference>
<sequence length="121" mass="13615">MLAVLTTALWVVRRTGDRMIQRWRYQIESTPATPRRRRELAGVMRGLPGRYTDRVPTGTLRQITGSAAAGQWEQALDQLITVLDRLAPGITPRERDELRALSTALEMPTARVDVLVPSPPR</sequence>
<reference evidence="2" key="1">
    <citation type="journal article" date="2019" name="Int. J. Syst. Evol. Microbiol.">
        <title>The Global Catalogue of Microorganisms (GCM) 10K type strain sequencing project: providing services to taxonomists for standard genome sequencing and annotation.</title>
        <authorList>
            <consortium name="The Broad Institute Genomics Platform"/>
            <consortium name="The Broad Institute Genome Sequencing Center for Infectious Disease"/>
            <person name="Wu L."/>
            <person name="Ma J."/>
        </authorList>
    </citation>
    <scope>NUCLEOTIDE SEQUENCE [LARGE SCALE GENOMIC DNA]</scope>
    <source>
        <strain evidence="2">JCM 17938</strain>
    </source>
</reference>
<keyword evidence="2" id="KW-1185">Reference proteome</keyword>
<accession>A0ABP8TXX0</accession>